<dbReference type="Pfam" id="PF04542">
    <property type="entry name" value="Sigma70_r2"/>
    <property type="match status" value="1"/>
</dbReference>
<evidence type="ECO:0000313" key="9">
    <source>
        <dbReference type="Proteomes" id="UP001187346"/>
    </source>
</evidence>
<dbReference type="NCBIfam" id="TIGR02937">
    <property type="entry name" value="sigma70-ECF"/>
    <property type="match status" value="1"/>
</dbReference>
<dbReference type="InterPro" id="IPR036388">
    <property type="entry name" value="WH-like_DNA-bd_sf"/>
</dbReference>
<dbReference type="InterPro" id="IPR013325">
    <property type="entry name" value="RNA_pol_sigma_r2"/>
</dbReference>
<evidence type="ECO:0000256" key="4">
    <source>
        <dbReference type="ARBA" id="ARBA00023163"/>
    </source>
</evidence>
<evidence type="ECO:0000313" key="8">
    <source>
        <dbReference type="EMBL" id="MDV7220756.1"/>
    </source>
</evidence>
<dbReference type="InterPro" id="IPR007627">
    <property type="entry name" value="RNA_pol_sigma70_r2"/>
</dbReference>
<dbReference type="CDD" id="cd06171">
    <property type="entry name" value="Sigma70_r4"/>
    <property type="match status" value="1"/>
</dbReference>
<name>A0ABU4FJG7_9ACTN</name>
<evidence type="ECO:0000256" key="1">
    <source>
        <dbReference type="ARBA" id="ARBA00010641"/>
    </source>
</evidence>
<dbReference type="InterPro" id="IPR013324">
    <property type="entry name" value="RNA_pol_sigma_r3/r4-like"/>
</dbReference>
<dbReference type="Gene3D" id="1.10.10.10">
    <property type="entry name" value="Winged helix-like DNA-binding domain superfamily/Winged helix DNA-binding domain"/>
    <property type="match status" value="1"/>
</dbReference>
<dbReference type="PANTHER" id="PTHR43133:SF25">
    <property type="entry name" value="RNA POLYMERASE SIGMA FACTOR RFAY-RELATED"/>
    <property type="match status" value="1"/>
</dbReference>
<dbReference type="PANTHER" id="PTHR43133">
    <property type="entry name" value="RNA POLYMERASE ECF-TYPE SIGMA FACTO"/>
    <property type="match status" value="1"/>
</dbReference>
<dbReference type="InterPro" id="IPR014284">
    <property type="entry name" value="RNA_pol_sigma-70_dom"/>
</dbReference>
<evidence type="ECO:0000256" key="5">
    <source>
        <dbReference type="SAM" id="MobiDB-lite"/>
    </source>
</evidence>
<feature type="region of interest" description="Disordered" evidence="5">
    <location>
        <begin position="224"/>
        <end position="250"/>
    </location>
</feature>
<sequence>MTDSDPLCRSSWGNGTTRAGTARADTAQPGTALPGTVQPDTALPDAVLVAASLDEPERFAVLFDRHAPTIHQYVARRLGRDAADDVTAETFLTAFRIRARYDSGLAGVRPWLHGIAAKLISRHRREEVKALKLLARTGRDPVAETWTDSADDRVTAQAASRPLAKALAALSEGDRHALLLFAWADFSYQEIAEALDIPVGTVRSRLNRARRKLRVTAGPYRPFGESDEIAGTAGAAVPPLEPHVSEGDPA</sequence>
<keyword evidence="2" id="KW-0805">Transcription regulation</keyword>
<evidence type="ECO:0000259" key="7">
    <source>
        <dbReference type="Pfam" id="PF08281"/>
    </source>
</evidence>
<comment type="similarity">
    <text evidence="1">Belongs to the sigma-70 factor family. ECF subfamily.</text>
</comment>
<evidence type="ECO:0000259" key="6">
    <source>
        <dbReference type="Pfam" id="PF04542"/>
    </source>
</evidence>
<organism evidence="8 9">
    <name type="scientific">Streptomyces prunicolor</name>
    <dbReference type="NCBI Taxonomy" id="67348"/>
    <lineage>
        <taxon>Bacteria</taxon>
        <taxon>Bacillati</taxon>
        <taxon>Actinomycetota</taxon>
        <taxon>Actinomycetes</taxon>
        <taxon>Kitasatosporales</taxon>
        <taxon>Streptomycetaceae</taxon>
        <taxon>Streptomyces</taxon>
    </lineage>
</organism>
<dbReference type="InterPro" id="IPR013249">
    <property type="entry name" value="RNA_pol_sigma70_r4_t2"/>
</dbReference>
<keyword evidence="3" id="KW-0731">Sigma factor</keyword>
<comment type="caution">
    <text evidence="8">The sequence shown here is derived from an EMBL/GenBank/DDBJ whole genome shotgun (WGS) entry which is preliminary data.</text>
</comment>
<keyword evidence="4" id="KW-0804">Transcription</keyword>
<feature type="compositionally biased region" description="Low complexity" evidence="5">
    <location>
        <begin position="15"/>
        <end position="27"/>
    </location>
</feature>
<dbReference type="SUPFAM" id="SSF88659">
    <property type="entry name" value="Sigma3 and sigma4 domains of RNA polymerase sigma factors"/>
    <property type="match status" value="1"/>
</dbReference>
<dbReference type="SUPFAM" id="SSF88946">
    <property type="entry name" value="Sigma2 domain of RNA polymerase sigma factors"/>
    <property type="match status" value="1"/>
</dbReference>
<protein>
    <submittedName>
        <fullName evidence="8">Sigma-70 family RNA polymerase sigma factor</fullName>
    </submittedName>
</protein>
<dbReference type="Proteomes" id="UP001187346">
    <property type="component" value="Unassembled WGS sequence"/>
</dbReference>
<reference evidence="8 9" key="1">
    <citation type="submission" date="2023-10" db="EMBL/GenBank/DDBJ databases">
        <title>Characterization of rhizosphere-enriched actinobacteria from wheat plants lab-grown on chernevaya soil.</title>
        <authorList>
            <person name="Tikhonova E.N."/>
            <person name="Konopkin A."/>
            <person name="Kravchenko I.K."/>
        </authorList>
    </citation>
    <scope>NUCLEOTIDE SEQUENCE [LARGE SCALE GENOMIC DNA]</scope>
    <source>
        <strain evidence="8 9">RR29</strain>
    </source>
</reference>
<accession>A0ABU4FJG7</accession>
<feature type="domain" description="RNA polymerase sigma factor 70 region 4 type 2" evidence="7">
    <location>
        <begin position="162"/>
        <end position="213"/>
    </location>
</feature>
<feature type="region of interest" description="Disordered" evidence="5">
    <location>
        <begin position="1"/>
        <end position="39"/>
    </location>
</feature>
<dbReference type="EMBL" id="JAWMAJ010000142">
    <property type="protein sequence ID" value="MDV7220756.1"/>
    <property type="molecule type" value="Genomic_DNA"/>
</dbReference>
<gene>
    <name evidence="8" type="ORF">R5A26_32950</name>
</gene>
<evidence type="ECO:0000256" key="3">
    <source>
        <dbReference type="ARBA" id="ARBA00023082"/>
    </source>
</evidence>
<proteinExistence type="inferred from homology"/>
<evidence type="ECO:0000256" key="2">
    <source>
        <dbReference type="ARBA" id="ARBA00023015"/>
    </source>
</evidence>
<keyword evidence="9" id="KW-1185">Reference proteome</keyword>
<dbReference type="RefSeq" id="WP_317774223.1">
    <property type="nucleotide sequence ID" value="NZ_JAWMAJ010000142.1"/>
</dbReference>
<dbReference type="InterPro" id="IPR039425">
    <property type="entry name" value="RNA_pol_sigma-70-like"/>
</dbReference>
<dbReference type="Gene3D" id="1.10.1740.10">
    <property type="match status" value="1"/>
</dbReference>
<dbReference type="Pfam" id="PF08281">
    <property type="entry name" value="Sigma70_r4_2"/>
    <property type="match status" value="1"/>
</dbReference>
<feature type="domain" description="RNA polymerase sigma-70 region 2" evidence="6">
    <location>
        <begin position="62"/>
        <end position="127"/>
    </location>
</feature>